<reference evidence="1 2" key="1">
    <citation type="submission" date="2014-03" db="EMBL/GenBank/DDBJ databases">
        <title>Draft Genome of Photorhabdus luminescens BA1, an Egyptian Isolate.</title>
        <authorList>
            <person name="Ghazal S."/>
            <person name="Hurst S.G.IV."/>
            <person name="Morris K."/>
            <person name="Thomas K."/>
            <person name="Tisa L.S."/>
        </authorList>
    </citation>
    <scope>NUCLEOTIDE SEQUENCE [LARGE SCALE GENOMIC DNA]</scope>
    <source>
        <strain evidence="1 2">BA1</strain>
    </source>
</reference>
<dbReference type="EMBL" id="JFGV01000001">
    <property type="protein sequence ID" value="EYU17354.1"/>
    <property type="molecule type" value="Genomic_DNA"/>
</dbReference>
<dbReference type="Proteomes" id="UP000023464">
    <property type="component" value="Unassembled WGS sequence"/>
</dbReference>
<accession>A0A022PPL7</accession>
<dbReference type="InterPro" id="IPR012673">
    <property type="entry name" value="T3SS_SynN"/>
</dbReference>
<sequence length="123" mass="14174">MNWIEPQLLQFCQDLGMEMSDVSSPLIQIDFEYSGTLQIERYGGALTLWLAREIPWHQGKEVMVKAMLLTFSGQGPELPLRCGWLGEDRLLLFVTLDEREITLPLLHQAFRSLLRVQREVLAS</sequence>
<evidence type="ECO:0000313" key="1">
    <source>
        <dbReference type="EMBL" id="EYU17354.1"/>
    </source>
</evidence>
<keyword evidence="2" id="KW-1185">Reference proteome</keyword>
<dbReference type="CDD" id="cd17031">
    <property type="entry name" value="T3SC_IA_SycN-like"/>
    <property type="match status" value="1"/>
</dbReference>
<comment type="caution">
    <text evidence="1">The sequence shown here is derived from an EMBL/GenBank/DDBJ whole genome shotgun (WGS) entry which is preliminary data.</text>
</comment>
<dbReference type="GO" id="GO:0009306">
    <property type="term" value="P:protein secretion"/>
    <property type="evidence" value="ECO:0007669"/>
    <property type="project" value="InterPro"/>
</dbReference>
<dbReference type="SUPFAM" id="SSF69635">
    <property type="entry name" value="Type III secretory system chaperone-like"/>
    <property type="match status" value="1"/>
</dbReference>
<proteinExistence type="predicted"/>
<protein>
    <submittedName>
        <fullName evidence="1">Type III secretion chaperone SycN</fullName>
    </submittedName>
</protein>
<organism evidence="1 2">
    <name type="scientific">Photorhabdus aegyptia</name>
    <dbReference type="NCBI Taxonomy" id="2805098"/>
    <lineage>
        <taxon>Bacteria</taxon>
        <taxon>Pseudomonadati</taxon>
        <taxon>Pseudomonadota</taxon>
        <taxon>Gammaproteobacteria</taxon>
        <taxon>Enterobacterales</taxon>
        <taxon>Morganellaceae</taxon>
        <taxon>Photorhabdus</taxon>
    </lineage>
</organism>
<dbReference type="Gene3D" id="3.30.1460.10">
    <property type="match status" value="1"/>
</dbReference>
<evidence type="ECO:0000313" key="2">
    <source>
        <dbReference type="Proteomes" id="UP000023464"/>
    </source>
</evidence>
<dbReference type="PATRIC" id="fig|1393736.3.peg.132"/>
<gene>
    <name evidence="1" type="ORF">BA1DRAFT_00135</name>
</gene>
<dbReference type="RefSeq" id="WP_036775306.1">
    <property type="nucleotide sequence ID" value="NZ_CAWLTM010000114.1"/>
</dbReference>
<dbReference type="NCBIfam" id="TIGR02503">
    <property type="entry name" value="type_III_SycN"/>
    <property type="match status" value="1"/>
</dbReference>
<name>A0A022PPL7_9GAMM</name>
<dbReference type="Pfam" id="PF21665">
    <property type="entry name" value="Type_III_SycN"/>
    <property type="match status" value="1"/>
</dbReference>
<dbReference type="AlphaFoldDB" id="A0A022PPL7"/>